<evidence type="ECO:0000256" key="1">
    <source>
        <dbReference type="ARBA" id="ARBA00004191"/>
    </source>
</evidence>
<dbReference type="InterPro" id="IPR000743">
    <property type="entry name" value="Glyco_hydro_28"/>
</dbReference>
<evidence type="ECO:0000256" key="4">
    <source>
        <dbReference type="ARBA" id="ARBA00022525"/>
    </source>
</evidence>
<comment type="similarity">
    <text evidence="2 9">Belongs to the glycosyl hydrolase 28 family.</text>
</comment>
<reference evidence="11" key="1">
    <citation type="submission" date="2024-07" db="EMBL/GenBank/DDBJ databases">
        <title>Two chromosome-level genome assemblies of Korean endemic species Abeliophyllum distichum and Forsythia ovata (Oleaceae).</title>
        <authorList>
            <person name="Jang H."/>
        </authorList>
    </citation>
    <scope>NUCLEOTIDE SEQUENCE [LARGE SCALE GENOMIC DNA]</scope>
</reference>
<evidence type="ECO:0000313" key="10">
    <source>
        <dbReference type="EMBL" id="KAL2479308.1"/>
    </source>
</evidence>
<evidence type="ECO:0000256" key="6">
    <source>
        <dbReference type="ARBA" id="ARBA00023295"/>
    </source>
</evidence>
<dbReference type="GO" id="GO:0016798">
    <property type="term" value="F:hydrolase activity, acting on glycosyl bonds"/>
    <property type="evidence" value="ECO:0007669"/>
    <property type="project" value="UniProtKB-KW"/>
</dbReference>
<dbReference type="Pfam" id="PF00295">
    <property type="entry name" value="Glyco_hydro_28"/>
    <property type="match status" value="1"/>
</dbReference>
<keyword evidence="5 9" id="KW-0378">Hydrolase</keyword>
<keyword evidence="4" id="KW-0964">Secreted</keyword>
<evidence type="ECO:0000256" key="9">
    <source>
        <dbReference type="RuleBase" id="RU361169"/>
    </source>
</evidence>
<evidence type="ECO:0000256" key="5">
    <source>
        <dbReference type="ARBA" id="ARBA00022801"/>
    </source>
</evidence>
<keyword evidence="6 9" id="KW-0326">Glycosidase</keyword>
<feature type="active site" evidence="8">
    <location>
        <position position="154"/>
    </location>
</feature>
<comment type="subcellular location">
    <subcellularLocation>
        <location evidence="1">Secreted</location>
        <location evidence="1">Cell wall</location>
    </subcellularLocation>
</comment>
<dbReference type="GO" id="GO:0071555">
    <property type="term" value="P:cell wall organization"/>
    <property type="evidence" value="ECO:0007669"/>
    <property type="project" value="UniProtKB-KW"/>
</dbReference>
<keyword evidence="7" id="KW-0961">Cell wall biogenesis/degradation</keyword>
<dbReference type="SUPFAM" id="SSF51126">
    <property type="entry name" value="Pectin lyase-like"/>
    <property type="match status" value="1"/>
</dbReference>
<comment type="caution">
    <text evidence="10">The sequence shown here is derived from an EMBL/GenBank/DDBJ whole genome shotgun (WGS) entry which is preliminary data.</text>
</comment>
<evidence type="ECO:0000256" key="7">
    <source>
        <dbReference type="ARBA" id="ARBA00023316"/>
    </source>
</evidence>
<dbReference type="Gene3D" id="2.160.20.10">
    <property type="entry name" value="Single-stranded right-handed beta-helix, Pectin lyase-like"/>
    <property type="match status" value="1"/>
</dbReference>
<accession>A0ABD1QT20</accession>
<evidence type="ECO:0000256" key="2">
    <source>
        <dbReference type="ARBA" id="ARBA00008834"/>
    </source>
</evidence>
<evidence type="ECO:0000313" key="11">
    <source>
        <dbReference type="Proteomes" id="UP001604336"/>
    </source>
</evidence>
<keyword evidence="11" id="KW-1185">Reference proteome</keyword>
<name>A0ABD1QT20_9LAMI</name>
<proteinExistence type="inferred from homology"/>
<sequence>MGTLKASYSSSVELESWIKFNHINELEITGNGKFDGQGASTWACMPNCKATSSCTIYRPISIKLNYVTNSSVQGVSSIDSKMFHFHVNNCENVAFNNVTISAPEDSPNTYGIHIARSNTIKISSMQIGTGDECISIGPGSTNIKISGIACGPGHGISIGSLGNTLKK</sequence>
<dbReference type="AlphaFoldDB" id="A0ABD1QT20"/>
<gene>
    <name evidence="10" type="ORF">Adt_32274</name>
</gene>
<evidence type="ECO:0000256" key="3">
    <source>
        <dbReference type="ARBA" id="ARBA00022512"/>
    </source>
</evidence>
<keyword evidence="3" id="KW-0134">Cell wall</keyword>
<organism evidence="10 11">
    <name type="scientific">Abeliophyllum distichum</name>
    <dbReference type="NCBI Taxonomy" id="126358"/>
    <lineage>
        <taxon>Eukaryota</taxon>
        <taxon>Viridiplantae</taxon>
        <taxon>Streptophyta</taxon>
        <taxon>Embryophyta</taxon>
        <taxon>Tracheophyta</taxon>
        <taxon>Spermatophyta</taxon>
        <taxon>Magnoliopsida</taxon>
        <taxon>eudicotyledons</taxon>
        <taxon>Gunneridae</taxon>
        <taxon>Pentapetalae</taxon>
        <taxon>asterids</taxon>
        <taxon>lamiids</taxon>
        <taxon>Lamiales</taxon>
        <taxon>Oleaceae</taxon>
        <taxon>Forsythieae</taxon>
        <taxon>Abeliophyllum</taxon>
    </lineage>
</organism>
<dbReference type="Proteomes" id="UP001604336">
    <property type="component" value="Unassembled WGS sequence"/>
</dbReference>
<dbReference type="PROSITE" id="PS00502">
    <property type="entry name" value="POLYGALACTURONASE"/>
    <property type="match status" value="1"/>
</dbReference>
<dbReference type="InterPro" id="IPR011050">
    <property type="entry name" value="Pectin_lyase_fold/virulence"/>
</dbReference>
<protein>
    <submittedName>
        <fullName evidence="10">Pectin lyase-like superfamily protein</fullName>
    </submittedName>
</protein>
<evidence type="ECO:0000256" key="8">
    <source>
        <dbReference type="PROSITE-ProRule" id="PRU10052"/>
    </source>
</evidence>
<dbReference type="PANTHER" id="PTHR31375">
    <property type="match status" value="1"/>
</dbReference>
<dbReference type="EMBL" id="JBFOLK010000010">
    <property type="protein sequence ID" value="KAL2479308.1"/>
    <property type="molecule type" value="Genomic_DNA"/>
</dbReference>
<dbReference type="InterPro" id="IPR012334">
    <property type="entry name" value="Pectin_lyas_fold"/>
</dbReference>